<evidence type="ECO:0000313" key="3">
    <source>
        <dbReference type="EMBL" id="GAA4549239.1"/>
    </source>
</evidence>
<evidence type="ECO:0000313" key="4">
    <source>
        <dbReference type="Proteomes" id="UP001501598"/>
    </source>
</evidence>
<gene>
    <name evidence="3" type="ORF">GCM10023175_36940</name>
</gene>
<comment type="caution">
    <text evidence="3">The sequence shown here is derived from an EMBL/GenBank/DDBJ whole genome shotgun (WGS) entry which is preliminary data.</text>
</comment>
<dbReference type="InterPro" id="IPR029021">
    <property type="entry name" value="Prot-tyrosine_phosphatase-like"/>
</dbReference>
<accession>A0ABP8RVD1</accession>
<evidence type="ECO:0000256" key="1">
    <source>
        <dbReference type="ARBA" id="ARBA00009580"/>
    </source>
</evidence>
<evidence type="ECO:0000259" key="2">
    <source>
        <dbReference type="PROSITE" id="PS50056"/>
    </source>
</evidence>
<dbReference type="PANTHER" id="PTHR31126">
    <property type="entry name" value="TYROSINE-PROTEIN PHOSPHATASE"/>
    <property type="match status" value="1"/>
</dbReference>
<dbReference type="Gene3D" id="3.90.190.10">
    <property type="entry name" value="Protein tyrosine phosphatase superfamily"/>
    <property type="match status" value="1"/>
</dbReference>
<organism evidence="3 4">
    <name type="scientific">Pseudonocardia xishanensis</name>
    <dbReference type="NCBI Taxonomy" id="630995"/>
    <lineage>
        <taxon>Bacteria</taxon>
        <taxon>Bacillati</taxon>
        <taxon>Actinomycetota</taxon>
        <taxon>Actinomycetes</taxon>
        <taxon>Pseudonocardiales</taxon>
        <taxon>Pseudonocardiaceae</taxon>
        <taxon>Pseudonocardia</taxon>
    </lineage>
</organism>
<dbReference type="InterPro" id="IPR016130">
    <property type="entry name" value="Tyr_Pase_AS"/>
</dbReference>
<dbReference type="RefSeq" id="WP_345419729.1">
    <property type="nucleotide sequence ID" value="NZ_BAABGT010000048.1"/>
</dbReference>
<sequence>MSDRSRTAPSGAFNFRDLGGLRTREGRCVRRGVLFRSDTLQALTQEDVAFLVDDLRLELVVDLRSGQEAVAQGRGLLASAAVCYLNSPLTEAKSSNVPADEQALAYSLDHIASPQSLLATVVRILCAQAGRPALVHCAAGKDRTGLVSALLLKLLGVDEEEIVLDYLRTAQAMPRIMERFEEWSFYREHMRSVPPELYRAEEHTIRGLLTGLEERHGGAETWALTRGIGLDDIDRLRRALLEPVPAGQAY</sequence>
<proteinExistence type="inferred from homology"/>
<dbReference type="EMBL" id="BAABGT010000048">
    <property type="protein sequence ID" value="GAA4549239.1"/>
    <property type="molecule type" value="Genomic_DNA"/>
</dbReference>
<dbReference type="SUPFAM" id="SSF52799">
    <property type="entry name" value="(Phosphotyrosine protein) phosphatases II"/>
    <property type="match status" value="1"/>
</dbReference>
<dbReference type="Pfam" id="PF13350">
    <property type="entry name" value="Y_phosphatase3"/>
    <property type="match status" value="1"/>
</dbReference>
<dbReference type="InterPro" id="IPR026893">
    <property type="entry name" value="Tyr/Ser_Pase_IphP-type"/>
</dbReference>
<dbReference type="PANTHER" id="PTHR31126:SF1">
    <property type="entry name" value="TYROSINE SPECIFIC PROTEIN PHOSPHATASES DOMAIN-CONTAINING PROTEIN"/>
    <property type="match status" value="1"/>
</dbReference>
<keyword evidence="4" id="KW-1185">Reference proteome</keyword>
<feature type="domain" description="Tyrosine specific protein phosphatases" evidence="2">
    <location>
        <begin position="115"/>
        <end position="163"/>
    </location>
</feature>
<dbReference type="PROSITE" id="PS50056">
    <property type="entry name" value="TYR_PHOSPHATASE_2"/>
    <property type="match status" value="1"/>
</dbReference>
<reference evidence="4" key="1">
    <citation type="journal article" date="2019" name="Int. J. Syst. Evol. Microbiol.">
        <title>The Global Catalogue of Microorganisms (GCM) 10K type strain sequencing project: providing services to taxonomists for standard genome sequencing and annotation.</title>
        <authorList>
            <consortium name="The Broad Institute Genomics Platform"/>
            <consortium name="The Broad Institute Genome Sequencing Center for Infectious Disease"/>
            <person name="Wu L."/>
            <person name="Ma J."/>
        </authorList>
    </citation>
    <scope>NUCLEOTIDE SEQUENCE [LARGE SCALE GENOMIC DNA]</scope>
    <source>
        <strain evidence="4">JCM 17906</strain>
    </source>
</reference>
<dbReference type="Proteomes" id="UP001501598">
    <property type="component" value="Unassembled WGS sequence"/>
</dbReference>
<dbReference type="PROSITE" id="PS00383">
    <property type="entry name" value="TYR_PHOSPHATASE_1"/>
    <property type="match status" value="1"/>
</dbReference>
<protein>
    <recommendedName>
        <fullName evidence="2">Tyrosine specific protein phosphatases domain-containing protein</fullName>
    </recommendedName>
</protein>
<name>A0ABP8RVD1_9PSEU</name>
<dbReference type="InterPro" id="IPR000387">
    <property type="entry name" value="Tyr_Pase_dom"/>
</dbReference>
<comment type="similarity">
    <text evidence="1">Belongs to the protein-tyrosine phosphatase family.</text>
</comment>